<evidence type="ECO:0000256" key="9">
    <source>
        <dbReference type="ARBA" id="ARBA00023002"/>
    </source>
</evidence>
<proteinExistence type="inferred from homology"/>
<dbReference type="Proteomes" id="UP001516400">
    <property type="component" value="Unassembled WGS sequence"/>
</dbReference>
<evidence type="ECO:0000256" key="7">
    <source>
        <dbReference type="ARBA" id="ARBA00022824"/>
    </source>
</evidence>
<keyword evidence="7" id="KW-0256">Endoplasmic reticulum</keyword>
<dbReference type="GO" id="GO:0004497">
    <property type="term" value="F:monooxygenase activity"/>
    <property type="evidence" value="ECO:0007669"/>
    <property type="project" value="UniProtKB-KW"/>
</dbReference>
<evidence type="ECO:0000256" key="12">
    <source>
        <dbReference type="ARBA" id="ARBA00023136"/>
    </source>
</evidence>
<dbReference type="InterPro" id="IPR017972">
    <property type="entry name" value="Cyt_P450_CS"/>
</dbReference>
<keyword evidence="12" id="KW-0472">Membrane</keyword>
<comment type="caution">
    <text evidence="15">The sequence shown here is derived from an EMBL/GenBank/DDBJ whole genome shotgun (WGS) entry which is preliminary data.</text>
</comment>
<evidence type="ECO:0000313" key="15">
    <source>
        <dbReference type="EMBL" id="KAL3273887.1"/>
    </source>
</evidence>
<feature type="binding site" description="axial binding residue" evidence="13">
    <location>
        <position position="358"/>
    </location>
    <ligand>
        <name>heme</name>
        <dbReference type="ChEBI" id="CHEBI:30413"/>
    </ligand>
    <ligandPart>
        <name>Fe</name>
        <dbReference type="ChEBI" id="CHEBI:18248"/>
    </ligandPart>
</feature>
<dbReference type="PROSITE" id="PS00086">
    <property type="entry name" value="CYTOCHROME_P450"/>
    <property type="match status" value="1"/>
</dbReference>
<dbReference type="Gene3D" id="1.10.630.10">
    <property type="entry name" value="Cytochrome P450"/>
    <property type="match status" value="1"/>
</dbReference>
<comment type="subcellular location">
    <subcellularLocation>
        <location evidence="3">Endoplasmic reticulum membrane</location>
        <topology evidence="3">Peripheral membrane protein</topology>
    </subcellularLocation>
    <subcellularLocation>
        <location evidence="2">Microsome membrane</location>
        <topology evidence="2">Peripheral membrane protein</topology>
    </subcellularLocation>
</comment>
<keyword evidence="10 13" id="KW-0408">Iron</keyword>
<evidence type="ECO:0000256" key="13">
    <source>
        <dbReference type="PIRSR" id="PIRSR602401-1"/>
    </source>
</evidence>
<dbReference type="PANTHER" id="PTHR24292:SF54">
    <property type="entry name" value="CYP9F3-RELATED"/>
    <property type="match status" value="1"/>
</dbReference>
<keyword evidence="6 13" id="KW-0479">Metal-binding</keyword>
<dbReference type="PRINTS" id="PR00463">
    <property type="entry name" value="EP450I"/>
</dbReference>
<keyword evidence="9 14" id="KW-0560">Oxidoreductase</keyword>
<evidence type="ECO:0000256" key="10">
    <source>
        <dbReference type="ARBA" id="ARBA00023004"/>
    </source>
</evidence>
<keyword evidence="5 13" id="KW-0349">Heme</keyword>
<evidence type="ECO:0000256" key="11">
    <source>
        <dbReference type="ARBA" id="ARBA00023033"/>
    </source>
</evidence>
<evidence type="ECO:0000256" key="14">
    <source>
        <dbReference type="RuleBase" id="RU000461"/>
    </source>
</evidence>
<evidence type="ECO:0000256" key="4">
    <source>
        <dbReference type="ARBA" id="ARBA00010617"/>
    </source>
</evidence>
<dbReference type="InterPro" id="IPR050476">
    <property type="entry name" value="Insect_CytP450_Detox"/>
</dbReference>
<name>A0ABD2N5G1_9CUCU</name>
<dbReference type="SUPFAM" id="SSF48264">
    <property type="entry name" value="Cytochrome P450"/>
    <property type="match status" value="1"/>
</dbReference>
<keyword evidence="11 14" id="KW-0503">Monooxygenase</keyword>
<sequence>MEELFSKNVFTLKGQTWKNMRSILSPSFTSSKIRIMFTAISRNAKLFAQNFLKGKEEIIEVEFKDAFTRITNDVIANITLGIEVDSFHDKENEFYMMGKEVHNFSSLWKRCKMLLIVCLPKIAALFRLSVFGEEMRFFENLVKHSIKIREENDIRKVDMLGLLIEARRNYLDQQSKNSKQNSVAEVNENVNIKNTEEDLSDTAIASQVFSFFLASYEFTAKSMCFLIHELAINPDIQNKLYQEFCENTTTTEDLDYETVLKMTYFDMVVTETLRKWPVAAATERVVTKPYTIQPETPEEHAVHLEAGLDVRIPILSFHRDPKYFKNPEKFDPERFSAENKKNIVPYTYLPFGVGPRNCIANRFVLLEMKAILYYLLMSFEVTTIEKTDIPLDLTKSNFQCMLENDFLLGLKRRI</sequence>
<evidence type="ECO:0000256" key="6">
    <source>
        <dbReference type="ARBA" id="ARBA00022723"/>
    </source>
</evidence>
<keyword evidence="8" id="KW-0492">Microsome</keyword>
<accession>A0ABD2N5G1</accession>
<evidence type="ECO:0008006" key="17">
    <source>
        <dbReference type="Google" id="ProtNLM"/>
    </source>
</evidence>
<dbReference type="AlphaFoldDB" id="A0ABD2N5G1"/>
<evidence type="ECO:0000256" key="3">
    <source>
        <dbReference type="ARBA" id="ARBA00004406"/>
    </source>
</evidence>
<dbReference type="Pfam" id="PF00067">
    <property type="entry name" value="p450"/>
    <property type="match status" value="1"/>
</dbReference>
<evidence type="ECO:0000256" key="5">
    <source>
        <dbReference type="ARBA" id="ARBA00022617"/>
    </source>
</evidence>
<dbReference type="PANTHER" id="PTHR24292">
    <property type="entry name" value="CYTOCHROME P450"/>
    <property type="match status" value="1"/>
</dbReference>
<dbReference type="GO" id="GO:0005789">
    <property type="term" value="C:endoplasmic reticulum membrane"/>
    <property type="evidence" value="ECO:0007669"/>
    <property type="project" value="UniProtKB-SubCell"/>
</dbReference>
<dbReference type="InterPro" id="IPR002401">
    <property type="entry name" value="Cyt_P450_E_grp-I"/>
</dbReference>
<dbReference type="FunFam" id="1.10.630.10:FF:000182">
    <property type="entry name" value="Cytochrome P450 3A4"/>
    <property type="match status" value="1"/>
</dbReference>
<dbReference type="EMBL" id="JABFTP020000062">
    <property type="protein sequence ID" value="KAL3273887.1"/>
    <property type="molecule type" value="Genomic_DNA"/>
</dbReference>
<dbReference type="PRINTS" id="PR00385">
    <property type="entry name" value="P450"/>
</dbReference>
<evidence type="ECO:0000256" key="1">
    <source>
        <dbReference type="ARBA" id="ARBA00001971"/>
    </source>
</evidence>
<dbReference type="InterPro" id="IPR001128">
    <property type="entry name" value="Cyt_P450"/>
</dbReference>
<evidence type="ECO:0000256" key="8">
    <source>
        <dbReference type="ARBA" id="ARBA00022848"/>
    </source>
</evidence>
<dbReference type="InterPro" id="IPR036396">
    <property type="entry name" value="Cyt_P450_sf"/>
</dbReference>
<dbReference type="GO" id="GO:0046872">
    <property type="term" value="F:metal ion binding"/>
    <property type="evidence" value="ECO:0007669"/>
    <property type="project" value="UniProtKB-KW"/>
</dbReference>
<protein>
    <recommendedName>
        <fullName evidence="17">Cytochrome P450</fullName>
    </recommendedName>
</protein>
<gene>
    <name evidence="15" type="ORF">HHI36_015312</name>
</gene>
<dbReference type="CDD" id="cd11056">
    <property type="entry name" value="CYP6-like"/>
    <property type="match status" value="1"/>
</dbReference>
<evidence type="ECO:0000256" key="2">
    <source>
        <dbReference type="ARBA" id="ARBA00004174"/>
    </source>
</evidence>
<reference evidence="15 16" key="1">
    <citation type="journal article" date="2021" name="BMC Biol.">
        <title>Horizontally acquired antibacterial genes associated with adaptive radiation of ladybird beetles.</title>
        <authorList>
            <person name="Li H.S."/>
            <person name="Tang X.F."/>
            <person name="Huang Y.H."/>
            <person name="Xu Z.Y."/>
            <person name="Chen M.L."/>
            <person name="Du X.Y."/>
            <person name="Qiu B.Y."/>
            <person name="Chen P.T."/>
            <person name="Zhang W."/>
            <person name="Slipinski A."/>
            <person name="Escalona H.E."/>
            <person name="Waterhouse R.M."/>
            <person name="Zwick A."/>
            <person name="Pang H."/>
        </authorList>
    </citation>
    <scope>NUCLEOTIDE SEQUENCE [LARGE SCALE GENOMIC DNA]</scope>
    <source>
        <strain evidence="15">SYSU2018</strain>
    </source>
</reference>
<keyword evidence="16" id="KW-1185">Reference proteome</keyword>
<organism evidence="15 16">
    <name type="scientific">Cryptolaemus montrouzieri</name>
    <dbReference type="NCBI Taxonomy" id="559131"/>
    <lineage>
        <taxon>Eukaryota</taxon>
        <taxon>Metazoa</taxon>
        <taxon>Ecdysozoa</taxon>
        <taxon>Arthropoda</taxon>
        <taxon>Hexapoda</taxon>
        <taxon>Insecta</taxon>
        <taxon>Pterygota</taxon>
        <taxon>Neoptera</taxon>
        <taxon>Endopterygota</taxon>
        <taxon>Coleoptera</taxon>
        <taxon>Polyphaga</taxon>
        <taxon>Cucujiformia</taxon>
        <taxon>Coccinelloidea</taxon>
        <taxon>Coccinellidae</taxon>
        <taxon>Scymninae</taxon>
        <taxon>Scymnini</taxon>
        <taxon>Cryptolaemus</taxon>
    </lineage>
</organism>
<comment type="cofactor">
    <cofactor evidence="1 13">
        <name>heme</name>
        <dbReference type="ChEBI" id="CHEBI:30413"/>
    </cofactor>
</comment>
<evidence type="ECO:0000313" key="16">
    <source>
        <dbReference type="Proteomes" id="UP001516400"/>
    </source>
</evidence>
<comment type="similarity">
    <text evidence="4 14">Belongs to the cytochrome P450 family.</text>
</comment>